<evidence type="ECO:0000256" key="2">
    <source>
        <dbReference type="SAM" id="Phobius"/>
    </source>
</evidence>
<evidence type="ECO:0000256" key="1">
    <source>
        <dbReference type="SAM" id="MobiDB-lite"/>
    </source>
</evidence>
<reference evidence="3 4" key="1">
    <citation type="submission" date="2019-02" db="EMBL/GenBank/DDBJ databases">
        <title>Deep-cultivation of Planctomycetes and their phenomic and genomic characterization uncovers novel biology.</title>
        <authorList>
            <person name="Wiegand S."/>
            <person name="Jogler M."/>
            <person name="Boedeker C."/>
            <person name="Pinto D."/>
            <person name="Vollmers J."/>
            <person name="Rivas-Marin E."/>
            <person name="Kohn T."/>
            <person name="Peeters S.H."/>
            <person name="Heuer A."/>
            <person name="Rast P."/>
            <person name="Oberbeckmann S."/>
            <person name="Bunk B."/>
            <person name="Jeske O."/>
            <person name="Meyerdierks A."/>
            <person name="Storesund J.E."/>
            <person name="Kallscheuer N."/>
            <person name="Luecker S."/>
            <person name="Lage O.M."/>
            <person name="Pohl T."/>
            <person name="Merkel B.J."/>
            <person name="Hornburger P."/>
            <person name="Mueller R.-W."/>
            <person name="Bruemmer F."/>
            <person name="Labrenz M."/>
            <person name="Spormann A.M."/>
            <person name="Op den Camp H."/>
            <person name="Overmann J."/>
            <person name="Amann R."/>
            <person name="Jetten M.S.M."/>
            <person name="Mascher T."/>
            <person name="Medema M.H."/>
            <person name="Devos D.P."/>
            <person name="Kaster A.-K."/>
            <person name="Ovreas L."/>
            <person name="Rohde M."/>
            <person name="Galperin M.Y."/>
            <person name="Jogler C."/>
        </authorList>
    </citation>
    <scope>NUCLEOTIDE SEQUENCE [LARGE SCALE GENOMIC DNA]</scope>
    <source>
        <strain evidence="3 4">KS4</strain>
    </source>
</reference>
<protein>
    <submittedName>
        <fullName evidence="3">Uncharacterized protein</fullName>
    </submittedName>
</protein>
<feature type="transmembrane region" description="Helical" evidence="2">
    <location>
        <begin position="32"/>
        <end position="65"/>
    </location>
</feature>
<keyword evidence="2" id="KW-0812">Transmembrane</keyword>
<keyword evidence="2" id="KW-0472">Membrane</keyword>
<organism evidence="3 4">
    <name type="scientific">Poriferisphaera corsica</name>
    <dbReference type="NCBI Taxonomy" id="2528020"/>
    <lineage>
        <taxon>Bacteria</taxon>
        <taxon>Pseudomonadati</taxon>
        <taxon>Planctomycetota</taxon>
        <taxon>Phycisphaerae</taxon>
        <taxon>Phycisphaerales</taxon>
        <taxon>Phycisphaeraceae</taxon>
        <taxon>Poriferisphaera</taxon>
    </lineage>
</organism>
<sequence>MVWKAYVKNHPKFGSYYATIQRQPSWVTKIAIFAFVFAVVIPIAVLVLAAILVATIVFTILALIARAFNGLANILTPPSPSPPHTNDDNQPHTSQSPHASTDYSSNRPSSSPPPPPPHDADGRRNVRVIRRD</sequence>
<dbReference type="EMBL" id="CP036425">
    <property type="protein sequence ID" value="QDU35148.1"/>
    <property type="molecule type" value="Genomic_DNA"/>
</dbReference>
<evidence type="ECO:0000313" key="4">
    <source>
        <dbReference type="Proteomes" id="UP000317369"/>
    </source>
</evidence>
<dbReference type="AlphaFoldDB" id="A0A517YY52"/>
<feature type="compositionally biased region" description="Basic and acidic residues" evidence="1">
    <location>
        <begin position="118"/>
        <end position="132"/>
    </location>
</feature>
<gene>
    <name evidence="3" type="ORF">KS4_32280</name>
</gene>
<keyword evidence="2" id="KW-1133">Transmembrane helix</keyword>
<accession>A0A517YY52</accession>
<evidence type="ECO:0000313" key="3">
    <source>
        <dbReference type="EMBL" id="QDU35148.1"/>
    </source>
</evidence>
<dbReference type="KEGG" id="pcor:KS4_32280"/>
<name>A0A517YY52_9BACT</name>
<dbReference type="Proteomes" id="UP000317369">
    <property type="component" value="Chromosome"/>
</dbReference>
<feature type="compositionally biased region" description="Polar residues" evidence="1">
    <location>
        <begin position="91"/>
        <end position="107"/>
    </location>
</feature>
<feature type="region of interest" description="Disordered" evidence="1">
    <location>
        <begin position="75"/>
        <end position="132"/>
    </location>
</feature>
<proteinExistence type="predicted"/>
<keyword evidence="4" id="KW-1185">Reference proteome</keyword>